<feature type="region of interest" description="Disordered" evidence="7">
    <location>
        <begin position="699"/>
        <end position="718"/>
    </location>
</feature>
<evidence type="ECO:0000313" key="10">
    <source>
        <dbReference type="EMBL" id="OJI98659.1"/>
    </source>
</evidence>
<dbReference type="EMBL" id="KV878126">
    <property type="protein sequence ID" value="OJI98659.1"/>
    <property type="molecule type" value="Genomic_DNA"/>
</dbReference>
<dbReference type="GO" id="GO:0006351">
    <property type="term" value="P:DNA-templated transcription"/>
    <property type="evidence" value="ECO:0007669"/>
    <property type="project" value="InterPro"/>
</dbReference>
<gene>
    <name evidence="10" type="ORF">ASPVEDRAFT_124657</name>
</gene>
<dbReference type="InterPro" id="IPR036864">
    <property type="entry name" value="Zn2-C6_fun-type_DNA-bd_sf"/>
</dbReference>
<dbReference type="CDD" id="cd00067">
    <property type="entry name" value="GAL4"/>
    <property type="match status" value="1"/>
</dbReference>
<keyword evidence="8" id="KW-1133">Transmembrane helix</keyword>
<dbReference type="Pfam" id="PF04082">
    <property type="entry name" value="Fungal_trans"/>
    <property type="match status" value="1"/>
</dbReference>
<evidence type="ECO:0000313" key="11">
    <source>
        <dbReference type="Proteomes" id="UP000184073"/>
    </source>
</evidence>
<dbReference type="Pfam" id="PF10544">
    <property type="entry name" value="T5orf172"/>
    <property type="match status" value="1"/>
</dbReference>
<feature type="domain" description="Zn(2)-C6 fungal-type" evidence="9">
    <location>
        <begin position="610"/>
        <end position="640"/>
    </location>
</feature>
<reference evidence="11" key="1">
    <citation type="journal article" date="2017" name="Genome Biol.">
        <title>Comparative genomics reveals high biological diversity and specific adaptations in the industrially and medically important fungal genus Aspergillus.</title>
        <authorList>
            <person name="de Vries R.P."/>
            <person name="Riley R."/>
            <person name="Wiebenga A."/>
            <person name="Aguilar-Osorio G."/>
            <person name="Amillis S."/>
            <person name="Uchima C.A."/>
            <person name="Anderluh G."/>
            <person name="Asadollahi M."/>
            <person name="Askin M."/>
            <person name="Barry K."/>
            <person name="Battaglia E."/>
            <person name="Bayram O."/>
            <person name="Benocci T."/>
            <person name="Braus-Stromeyer S.A."/>
            <person name="Caldana C."/>
            <person name="Canovas D."/>
            <person name="Cerqueira G.C."/>
            <person name="Chen F."/>
            <person name="Chen W."/>
            <person name="Choi C."/>
            <person name="Clum A."/>
            <person name="Dos Santos R.A."/>
            <person name="Damasio A.R."/>
            <person name="Diallinas G."/>
            <person name="Emri T."/>
            <person name="Fekete E."/>
            <person name="Flipphi M."/>
            <person name="Freyberg S."/>
            <person name="Gallo A."/>
            <person name="Gournas C."/>
            <person name="Habgood R."/>
            <person name="Hainaut M."/>
            <person name="Harispe M.L."/>
            <person name="Henrissat B."/>
            <person name="Hilden K.S."/>
            <person name="Hope R."/>
            <person name="Hossain A."/>
            <person name="Karabika E."/>
            <person name="Karaffa L."/>
            <person name="Karanyi Z."/>
            <person name="Krasevec N."/>
            <person name="Kuo A."/>
            <person name="Kusch H."/>
            <person name="LaButti K."/>
            <person name="Lagendijk E.L."/>
            <person name="Lapidus A."/>
            <person name="Levasseur A."/>
            <person name="Lindquist E."/>
            <person name="Lipzen A."/>
            <person name="Logrieco A.F."/>
            <person name="MacCabe A."/>
            <person name="Maekelae M.R."/>
            <person name="Malavazi I."/>
            <person name="Melin P."/>
            <person name="Meyer V."/>
            <person name="Mielnichuk N."/>
            <person name="Miskei M."/>
            <person name="Molnar A.P."/>
            <person name="Mule G."/>
            <person name="Ngan C.Y."/>
            <person name="Orejas M."/>
            <person name="Orosz E."/>
            <person name="Ouedraogo J.P."/>
            <person name="Overkamp K.M."/>
            <person name="Park H.-S."/>
            <person name="Perrone G."/>
            <person name="Piumi F."/>
            <person name="Punt P.J."/>
            <person name="Ram A.F."/>
            <person name="Ramon A."/>
            <person name="Rauscher S."/>
            <person name="Record E."/>
            <person name="Riano-Pachon D.M."/>
            <person name="Robert V."/>
            <person name="Roehrig J."/>
            <person name="Ruller R."/>
            <person name="Salamov A."/>
            <person name="Salih N.S."/>
            <person name="Samson R.A."/>
            <person name="Sandor E."/>
            <person name="Sanguinetti M."/>
            <person name="Schuetze T."/>
            <person name="Sepcic K."/>
            <person name="Shelest E."/>
            <person name="Sherlock G."/>
            <person name="Sophianopoulou V."/>
            <person name="Squina F.M."/>
            <person name="Sun H."/>
            <person name="Susca A."/>
            <person name="Todd R.B."/>
            <person name="Tsang A."/>
            <person name="Unkles S.E."/>
            <person name="van de Wiele N."/>
            <person name="van Rossen-Uffink D."/>
            <person name="Oliveira J.V."/>
            <person name="Vesth T.C."/>
            <person name="Visser J."/>
            <person name="Yu J.-H."/>
            <person name="Zhou M."/>
            <person name="Andersen M.R."/>
            <person name="Archer D.B."/>
            <person name="Baker S.E."/>
            <person name="Benoit I."/>
            <person name="Brakhage A.A."/>
            <person name="Braus G.H."/>
            <person name="Fischer R."/>
            <person name="Frisvad J.C."/>
            <person name="Goldman G.H."/>
            <person name="Houbraken J."/>
            <person name="Oakley B."/>
            <person name="Pocsi I."/>
            <person name="Scazzocchio C."/>
            <person name="Seiboth B."/>
            <person name="vanKuyk P.A."/>
            <person name="Wortman J."/>
            <person name="Dyer P.S."/>
            <person name="Grigoriev I.V."/>
        </authorList>
    </citation>
    <scope>NUCLEOTIDE SEQUENCE [LARGE SCALE GENOMIC DNA]</scope>
    <source>
        <strain evidence="11">CBS 583.65</strain>
    </source>
</reference>
<feature type="transmembrane region" description="Helical" evidence="8">
    <location>
        <begin position="557"/>
        <end position="583"/>
    </location>
</feature>
<feature type="region of interest" description="Disordered" evidence="7">
    <location>
        <begin position="1"/>
        <end position="60"/>
    </location>
</feature>
<dbReference type="InterPro" id="IPR001138">
    <property type="entry name" value="Zn2Cys6_DnaBD"/>
</dbReference>
<dbReference type="InterPro" id="IPR018306">
    <property type="entry name" value="Phage_T5_Orf172_DNA-bd"/>
</dbReference>
<dbReference type="GeneID" id="63721718"/>
<keyword evidence="8" id="KW-0472">Membrane</keyword>
<keyword evidence="11" id="KW-1185">Reference proteome</keyword>
<sequence length="1250" mass="141609">MSKRRSSTGLPPNFRYPLITPDNERDSFIDYDAYDGETGRSRDHLTHPTYQPRDLSPSPQVVRVAKQPQMIRKQSLRPFSGDWGTFEQVAGAGNDPNSKLPGSFQDTDAEDDIIMGPEVFEAVPRNNVYSRSAEIAAADLYSDESDENLDFGHDEPLVFPQLPLEDVVLEVSYILRTRSSPPNEGFAYVFSDPTGRNKFYQIGSAKKVSQRTNEHRNICNLSYFRAQKKPTSPLRQYKRLEKLAQAELINMSYDPNCACEAKQQQPCFWGREQTAFDILDFWSKWLVKNSPYDKNGHLLPFWEQRLRLFEANIPKYFDCQGSKCIKRTTDTVACPICMRTGWRAWAEPSGRDRIEFASQAHIGNPWANKALLYLHQYIPIEDHVWEKVIDGMSRAADMTERFKNPALLLNLLYIRLLLPMIWSTFFTRSSYISFIGTMEILIFSGFYLLVRLELAHLSGKRRTTDRPGKDNRAVRRKALPAGSEKLVDEVIGGKSTKEPRVVEIPEDHVPTVLKQATASSSGKASSKKKEPVSVLFPGEAAARIKRLKPGRRRSDFVLYRGHFCCLFFFFFFFFLLHSVFTYLAPMYPSPNSAGRSDEETRQQSKRTARACDACYKRKIKCDAALPRCNWCSHHDTPCTFERKIRRTRKRAGVARESAGAPGSQLSERIARIEKLLSEKLPQEQPDSPVPQQLQSMTSGLKLDYTPSPPSILPSIQQSSTSSSAPLHFAGKELGAISLFTGIPFLLPEGQEWVRSRTGQKLAFQGFTSTRAPWEKQRGQSSGTMLAYVQAPNAFDLPDRDLVERNFNVYRTSLMQRVFPVVDPVLFWTTINSAYKDRDSGSDSSHVSSKACIFAFSAFVSLLCNPCLLSQGRKMPYFDEEACSAKARYLLCQVLQEPPTLDGLQAITMLALLELVSGNLQSANYYGSISARMIFMLGGHIFTNQHSWVPRSSTDTDSRIKAHLRNLFWLCYTIEQDVSLRTGQAQLFSEDNCDLSLPPAYVEQMYASLEYHHNSNDLPENPIFPIDLRLSVIRARAYSALYSFKAMKKTDAEILKDIRELDDELERWRLSVPPKWRPTLSFSHETPDPNCNMHSVILRLNYHLCMTIIHQASSRCKSWATQGCVMDGVSSSLALSVEASRSTLLYLETSGHVLVDGVFWTLIFYPMSALLAIFCNILQHPAEPQASKDLALLKSATGMLERVFLRQAFSVNELVHVQLVADFVNELCRLANCAMDKAWKERTSGTATPTT</sequence>
<keyword evidence="3" id="KW-0805">Transcription regulation</keyword>
<evidence type="ECO:0000256" key="5">
    <source>
        <dbReference type="ARBA" id="ARBA00023163"/>
    </source>
</evidence>
<protein>
    <recommendedName>
        <fullName evidence="9">Zn(2)-C6 fungal-type domain-containing protein</fullName>
    </recommendedName>
</protein>
<keyword evidence="5" id="KW-0804">Transcription</keyword>
<comment type="subcellular location">
    <subcellularLocation>
        <location evidence="1">Nucleus</location>
    </subcellularLocation>
</comment>
<keyword evidence="6" id="KW-0539">Nucleus</keyword>
<dbReference type="PANTHER" id="PTHR46910:SF37">
    <property type="entry name" value="ZN(II)2CYS6 TRANSCRIPTION FACTOR (EUROFUNG)"/>
    <property type="match status" value="1"/>
</dbReference>
<evidence type="ECO:0000256" key="7">
    <source>
        <dbReference type="SAM" id="MobiDB-lite"/>
    </source>
</evidence>
<evidence type="ECO:0000256" key="3">
    <source>
        <dbReference type="ARBA" id="ARBA00023015"/>
    </source>
</evidence>
<dbReference type="GO" id="GO:0005634">
    <property type="term" value="C:nucleus"/>
    <property type="evidence" value="ECO:0007669"/>
    <property type="project" value="UniProtKB-SubCell"/>
</dbReference>
<evidence type="ECO:0000256" key="1">
    <source>
        <dbReference type="ARBA" id="ARBA00004123"/>
    </source>
</evidence>
<dbReference type="GO" id="GO:0000981">
    <property type="term" value="F:DNA-binding transcription factor activity, RNA polymerase II-specific"/>
    <property type="evidence" value="ECO:0007669"/>
    <property type="project" value="InterPro"/>
</dbReference>
<evidence type="ECO:0000256" key="8">
    <source>
        <dbReference type="SAM" id="Phobius"/>
    </source>
</evidence>
<accession>A0A1L9PAV6</accession>
<dbReference type="SMART" id="SM00066">
    <property type="entry name" value="GAL4"/>
    <property type="match status" value="1"/>
</dbReference>
<organism evidence="10 11">
    <name type="scientific">Aspergillus versicolor CBS 583.65</name>
    <dbReference type="NCBI Taxonomy" id="1036611"/>
    <lineage>
        <taxon>Eukaryota</taxon>
        <taxon>Fungi</taxon>
        <taxon>Dikarya</taxon>
        <taxon>Ascomycota</taxon>
        <taxon>Pezizomycotina</taxon>
        <taxon>Eurotiomycetes</taxon>
        <taxon>Eurotiomycetidae</taxon>
        <taxon>Eurotiales</taxon>
        <taxon>Aspergillaceae</taxon>
        <taxon>Aspergillus</taxon>
        <taxon>Aspergillus subgen. Nidulantes</taxon>
    </lineage>
</organism>
<dbReference type="AlphaFoldDB" id="A0A1L9PAV6"/>
<keyword evidence="4" id="KW-0238">DNA-binding</keyword>
<evidence type="ECO:0000256" key="4">
    <source>
        <dbReference type="ARBA" id="ARBA00023125"/>
    </source>
</evidence>
<feature type="compositionally biased region" description="Basic and acidic residues" evidence="7">
    <location>
        <begin position="37"/>
        <end position="46"/>
    </location>
</feature>
<keyword evidence="2" id="KW-0479">Metal-binding</keyword>
<evidence type="ECO:0000259" key="9">
    <source>
        <dbReference type="PROSITE" id="PS50048"/>
    </source>
</evidence>
<keyword evidence="8" id="KW-0812">Transmembrane</keyword>
<dbReference type="VEuPathDB" id="FungiDB:ASPVEDRAFT_124657"/>
<dbReference type="GO" id="GO:0003677">
    <property type="term" value="F:DNA binding"/>
    <property type="evidence" value="ECO:0007669"/>
    <property type="project" value="UniProtKB-KW"/>
</dbReference>
<name>A0A1L9PAV6_ASPVE</name>
<feature type="transmembrane region" description="Helical" evidence="8">
    <location>
        <begin position="407"/>
        <end position="425"/>
    </location>
</feature>
<dbReference type="SMART" id="SM00906">
    <property type="entry name" value="Fungal_trans"/>
    <property type="match status" value="1"/>
</dbReference>
<dbReference type="InterPro" id="IPR050987">
    <property type="entry name" value="AtrR-like"/>
</dbReference>
<dbReference type="PANTHER" id="PTHR46910">
    <property type="entry name" value="TRANSCRIPTION FACTOR PDR1"/>
    <property type="match status" value="1"/>
</dbReference>
<dbReference type="SUPFAM" id="SSF57701">
    <property type="entry name" value="Zn2/Cys6 DNA-binding domain"/>
    <property type="match status" value="1"/>
</dbReference>
<evidence type="ECO:0000256" key="6">
    <source>
        <dbReference type="ARBA" id="ARBA00023242"/>
    </source>
</evidence>
<evidence type="ECO:0000256" key="2">
    <source>
        <dbReference type="ARBA" id="ARBA00022723"/>
    </source>
</evidence>
<dbReference type="PROSITE" id="PS50048">
    <property type="entry name" value="ZN2_CY6_FUNGAL_2"/>
    <property type="match status" value="1"/>
</dbReference>
<dbReference type="CDD" id="cd12148">
    <property type="entry name" value="fungal_TF_MHR"/>
    <property type="match status" value="1"/>
</dbReference>
<dbReference type="Proteomes" id="UP000184073">
    <property type="component" value="Unassembled WGS sequence"/>
</dbReference>
<dbReference type="Pfam" id="PF00172">
    <property type="entry name" value="Zn_clus"/>
    <property type="match status" value="1"/>
</dbReference>
<dbReference type="InterPro" id="IPR007219">
    <property type="entry name" value="XnlR_reg_dom"/>
</dbReference>
<feature type="transmembrane region" description="Helical" evidence="8">
    <location>
        <begin position="431"/>
        <end position="452"/>
    </location>
</feature>
<proteinExistence type="predicted"/>
<dbReference type="STRING" id="1036611.A0A1L9PAV6"/>
<dbReference type="RefSeq" id="XP_040664422.1">
    <property type="nucleotide sequence ID" value="XM_040806207.1"/>
</dbReference>
<dbReference type="OrthoDB" id="4116913at2759"/>
<dbReference type="Gene3D" id="4.10.240.10">
    <property type="entry name" value="Zn(2)-C6 fungal-type DNA-binding domain"/>
    <property type="match status" value="1"/>
</dbReference>
<dbReference type="GO" id="GO:0008270">
    <property type="term" value="F:zinc ion binding"/>
    <property type="evidence" value="ECO:0007669"/>
    <property type="project" value="InterPro"/>
</dbReference>